<sequence>MNSNPMYMEYVDDADPEPAPRRGWRILGWVCIGMSAIMVVGSLTAYGLYRKAFGNISHEDVNAQLGPDRPQKLNKALNILLLGSDTRSGANARYGRRMTNEPPRSDTIILLHLSPGGGQAMGISFPRDLMVRMPSCKGQDGRVWPAESRAQINSAFTKGGAACVIKTIESLSNIRIDHFMQVDFNGFKAITNAVGGVPVCLPKAVNDPKSKLRLSAGRHTIKGETALAYVRVRHGLGDGSDLDRIKRQQKFMGALADKALSAGVLSNPKKLLDLMNAVTKSLTTDDELKPQVMMDIAREMQGMSSGKLRFVTVPSGPDPLDPNRVALSPAAQPFFAAVRNDRTMPEKPKAGSQPIPPSQVRVRVFNGSGIDGQASRVADDLESQGFQVTVGGNAPSLTSATRVLYGAGADQHAKTLAGLIPSKPQPAARNGGTPGIVDLVIGRDWTNLKSAGGGIPKQQGEIRANDDICKET</sequence>
<evidence type="ECO:0000256" key="1">
    <source>
        <dbReference type="ARBA" id="ARBA00006068"/>
    </source>
</evidence>
<dbReference type="Gene3D" id="3.40.630.190">
    <property type="entry name" value="LCP protein"/>
    <property type="match status" value="1"/>
</dbReference>
<dbReference type="EMBL" id="VFPO01000001">
    <property type="protein sequence ID" value="TQM71409.1"/>
    <property type="molecule type" value="Genomic_DNA"/>
</dbReference>
<feature type="domain" description="LytR/CpsA/Psr regulator C-terminal" evidence="4">
    <location>
        <begin position="359"/>
        <end position="445"/>
    </location>
</feature>
<proteinExistence type="inferred from homology"/>
<dbReference type="Proteomes" id="UP000316706">
    <property type="component" value="Unassembled WGS sequence"/>
</dbReference>
<feature type="transmembrane region" description="Helical" evidence="2">
    <location>
        <begin position="26"/>
        <end position="49"/>
    </location>
</feature>
<keyword evidence="2" id="KW-0472">Membrane</keyword>
<dbReference type="InterPro" id="IPR027381">
    <property type="entry name" value="LytR/CpsA/Psr_C"/>
</dbReference>
<comment type="caution">
    <text evidence="5">The sequence shown here is derived from an EMBL/GenBank/DDBJ whole genome shotgun (WGS) entry which is preliminary data.</text>
</comment>
<organism evidence="5 6">
    <name type="scientific">Actinomadura hallensis</name>
    <dbReference type="NCBI Taxonomy" id="337895"/>
    <lineage>
        <taxon>Bacteria</taxon>
        <taxon>Bacillati</taxon>
        <taxon>Actinomycetota</taxon>
        <taxon>Actinomycetes</taxon>
        <taxon>Streptosporangiales</taxon>
        <taxon>Thermomonosporaceae</taxon>
        <taxon>Actinomadura</taxon>
    </lineage>
</organism>
<dbReference type="AlphaFoldDB" id="A0A543ILI9"/>
<evidence type="ECO:0000313" key="5">
    <source>
        <dbReference type="EMBL" id="TQM71409.1"/>
    </source>
</evidence>
<dbReference type="NCBIfam" id="TIGR00350">
    <property type="entry name" value="lytR_cpsA_psr"/>
    <property type="match status" value="1"/>
</dbReference>
<evidence type="ECO:0000259" key="3">
    <source>
        <dbReference type="Pfam" id="PF03816"/>
    </source>
</evidence>
<dbReference type="PANTHER" id="PTHR33392">
    <property type="entry name" value="POLYISOPRENYL-TEICHOIC ACID--PEPTIDOGLYCAN TEICHOIC ACID TRANSFERASE TAGU"/>
    <property type="match status" value="1"/>
</dbReference>
<dbReference type="InterPro" id="IPR004474">
    <property type="entry name" value="LytR_CpsA_psr"/>
</dbReference>
<evidence type="ECO:0000313" key="6">
    <source>
        <dbReference type="Proteomes" id="UP000316706"/>
    </source>
</evidence>
<reference evidence="5 6" key="1">
    <citation type="submission" date="2019-06" db="EMBL/GenBank/DDBJ databases">
        <title>Sequencing the genomes of 1000 actinobacteria strains.</title>
        <authorList>
            <person name="Klenk H.-P."/>
        </authorList>
    </citation>
    <scope>NUCLEOTIDE SEQUENCE [LARGE SCALE GENOMIC DNA]</scope>
    <source>
        <strain evidence="5 6">DSM 45043</strain>
    </source>
</reference>
<gene>
    <name evidence="5" type="ORF">FHX41_5177</name>
</gene>
<accession>A0A543ILI9</accession>
<dbReference type="Pfam" id="PF03816">
    <property type="entry name" value="LytR_cpsA_psr"/>
    <property type="match status" value="1"/>
</dbReference>
<evidence type="ECO:0000256" key="2">
    <source>
        <dbReference type="SAM" id="Phobius"/>
    </source>
</evidence>
<dbReference type="Pfam" id="PF13399">
    <property type="entry name" value="LytR_C"/>
    <property type="match status" value="1"/>
</dbReference>
<keyword evidence="6" id="KW-1185">Reference proteome</keyword>
<dbReference type="OrthoDB" id="3759589at2"/>
<keyword evidence="2" id="KW-1133">Transmembrane helix</keyword>
<dbReference type="InterPro" id="IPR050922">
    <property type="entry name" value="LytR/CpsA/Psr_CW_biosynth"/>
</dbReference>
<keyword evidence="2" id="KW-0812">Transmembrane</keyword>
<protein>
    <submittedName>
        <fullName evidence="5">LytR family transcriptional attenuator</fullName>
    </submittedName>
</protein>
<feature type="domain" description="Cell envelope-related transcriptional attenuator" evidence="3">
    <location>
        <begin position="104"/>
        <end position="259"/>
    </location>
</feature>
<dbReference type="Gene3D" id="3.30.70.2390">
    <property type="match status" value="1"/>
</dbReference>
<dbReference type="RefSeq" id="WP_141972899.1">
    <property type="nucleotide sequence ID" value="NZ_VFPO01000001.1"/>
</dbReference>
<name>A0A543ILI9_9ACTN</name>
<dbReference type="PANTHER" id="PTHR33392:SF6">
    <property type="entry name" value="POLYISOPRENYL-TEICHOIC ACID--PEPTIDOGLYCAN TEICHOIC ACID TRANSFERASE TAGU"/>
    <property type="match status" value="1"/>
</dbReference>
<evidence type="ECO:0000259" key="4">
    <source>
        <dbReference type="Pfam" id="PF13399"/>
    </source>
</evidence>
<comment type="similarity">
    <text evidence="1">Belongs to the LytR/CpsA/Psr (LCP) family.</text>
</comment>